<dbReference type="AlphaFoldDB" id="A0A1P8WC45"/>
<evidence type="ECO:0000256" key="2">
    <source>
        <dbReference type="SAM" id="Phobius"/>
    </source>
</evidence>
<proteinExistence type="predicted"/>
<dbReference type="Proteomes" id="UP000187735">
    <property type="component" value="Chromosome"/>
</dbReference>
<evidence type="ECO:0000313" key="3">
    <source>
        <dbReference type="EMBL" id="APZ91638.1"/>
    </source>
</evidence>
<dbReference type="STRING" id="1891926.Fuma_01229"/>
<reference evidence="3 4" key="1">
    <citation type="journal article" date="2016" name="Front. Microbiol.">
        <title>Fuerstia marisgermanicae gen. nov., sp. nov., an Unusual Member of the Phylum Planctomycetes from the German Wadden Sea.</title>
        <authorList>
            <person name="Kohn T."/>
            <person name="Heuer A."/>
            <person name="Jogler M."/>
            <person name="Vollmers J."/>
            <person name="Boedeker C."/>
            <person name="Bunk B."/>
            <person name="Rast P."/>
            <person name="Borchert D."/>
            <person name="Glockner I."/>
            <person name="Freese H.M."/>
            <person name="Klenk H.P."/>
            <person name="Overmann J."/>
            <person name="Kaster A.K."/>
            <person name="Rohde M."/>
            <person name="Wiegand S."/>
            <person name="Jogler C."/>
        </authorList>
    </citation>
    <scope>NUCLEOTIDE SEQUENCE [LARGE SCALE GENOMIC DNA]</scope>
    <source>
        <strain evidence="3 4">NH11</strain>
    </source>
</reference>
<keyword evidence="2" id="KW-0812">Transmembrane</keyword>
<feature type="transmembrane region" description="Helical" evidence="2">
    <location>
        <begin position="492"/>
        <end position="513"/>
    </location>
</feature>
<protein>
    <submittedName>
        <fullName evidence="3">Uncharacterized protein</fullName>
    </submittedName>
</protein>
<feature type="region of interest" description="Disordered" evidence="1">
    <location>
        <begin position="370"/>
        <end position="399"/>
    </location>
</feature>
<evidence type="ECO:0000313" key="4">
    <source>
        <dbReference type="Proteomes" id="UP000187735"/>
    </source>
</evidence>
<accession>A0A1P8WC45</accession>
<keyword evidence="2" id="KW-1133">Transmembrane helix</keyword>
<sequence length="562" mass="60796">MAVTRKSSVKRPTVHTTGIVIPQRRVLLHVGGRQGAELLAFPGRQLLALMLTVLFFALPHALFATDAASWDEDEAVGVVLPTDVAADTVVLRELWDPRLFENFQIEHECLEPAFQIDSNTGTVTVLPHTSFEGGAQFRFTVSARRRLPARNDQTLAKGPSLDSDFQQSLIESGVNVHDIRRLQRVRVSQSVAVFIQAPQKQRPVSTDAPPTGVSVSDKKLVNNVANAPTDAADSETSEDHSIETEMAAVPFTLFDYFPNPDVEPSVGEEEIAEEERSPALAAPATAMEHNELPQSVTSPPEEPSVVAASAVEAAAEAEIPITECAVSGVHGEGVQSLERTGHARYLPFLACCVLTAVCGFAVRRAINEAAPPGDFPPSMLQNSVDDAPPETSRDAHDADELTDSTLLELFLTPDTKAAGHGSTAAAALNATSEQSATVMTPYWSFDEQQTARDSRQVLRDTSRLFRDISRQAAADAVSSATLYRSPGRKLRIAVLSSLTATSLGIAICSMLGIVEWNLVNKLLLAATLVSAAEYHVFAQRWRRQTASEMSWKDGARTKIFPE</sequence>
<name>A0A1P8WC45_9PLAN</name>
<keyword evidence="4" id="KW-1185">Reference proteome</keyword>
<dbReference type="CDD" id="cd11304">
    <property type="entry name" value="Cadherin_repeat"/>
    <property type="match status" value="1"/>
</dbReference>
<organism evidence="3 4">
    <name type="scientific">Fuerstiella marisgermanici</name>
    <dbReference type="NCBI Taxonomy" id="1891926"/>
    <lineage>
        <taxon>Bacteria</taxon>
        <taxon>Pseudomonadati</taxon>
        <taxon>Planctomycetota</taxon>
        <taxon>Planctomycetia</taxon>
        <taxon>Planctomycetales</taxon>
        <taxon>Planctomycetaceae</taxon>
        <taxon>Fuerstiella</taxon>
    </lineage>
</organism>
<gene>
    <name evidence="3" type="ORF">Fuma_01229</name>
</gene>
<dbReference type="EMBL" id="CP017641">
    <property type="protein sequence ID" value="APZ91638.1"/>
    <property type="molecule type" value="Genomic_DNA"/>
</dbReference>
<keyword evidence="2" id="KW-0472">Membrane</keyword>
<dbReference type="KEGG" id="fmr:Fuma_01229"/>
<evidence type="ECO:0000256" key="1">
    <source>
        <dbReference type="SAM" id="MobiDB-lite"/>
    </source>
</evidence>